<dbReference type="AlphaFoldDB" id="A0A6P5ANK5"/>
<dbReference type="Gene3D" id="2.30.30.190">
    <property type="entry name" value="CAP Gly-rich-like domain"/>
    <property type="match status" value="1"/>
</dbReference>
<feature type="compositionally biased region" description="Polar residues" evidence="2">
    <location>
        <begin position="830"/>
        <end position="841"/>
    </location>
</feature>
<feature type="coiled-coil region" evidence="1">
    <location>
        <begin position="418"/>
        <end position="509"/>
    </location>
</feature>
<dbReference type="PANTHER" id="PTHR24150">
    <property type="entry name" value="ANKYRIN REPEAT AND MYND DOMAIN-CONTAINING PROTEIN 2"/>
    <property type="match status" value="1"/>
</dbReference>
<feature type="region of interest" description="Disordered" evidence="2">
    <location>
        <begin position="739"/>
        <end position="974"/>
    </location>
</feature>
<accession>A0A6P5ANK5</accession>
<feature type="compositionally biased region" description="Basic and acidic residues" evidence="2">
    <location>
        <begin position="333"/>
        <end position="343"/>
    </location>
</feature>
<organism evidence="4 5">
    <name type="scientific">Branchiostoma belcheri</name>
    <name type="common">Amphioxus</name>
    <dbReference type="NCBI Taxonomy" id="7741"/>
    <lineage>
        <taxon>Eukaryota</taxon>
        <taxon>Metazoa</taxon>
        <taxon>Chordata</taxon>
        <taxon>Cephalochordata</taxon>
        <taxon>Leptocardii</taxon>
        <taxon>Amphioxiformes</taxon>
        <taxon>Branchiostomatidae</taxon>
        <taxon>Branchiostoma</taxon>
    </lineage>
</organism>
<evidence type="ECO:0000256" key="1">
    <source>
        <dbReference type="SAM" id="Coils"/>
    </source>
</evidence>
<evidence type="ECO:0000313" key="5">
    <source>
        <dbReference type="RefSeq" id="XP_019647719.1"/>
    </source>
</evidence>
<gene>
    <name evidence="5" type="primary">LOC109488018</name>
</gene>
<feature type="compositionally biased region" description="Polar residues" evidence="2">
    <location>
        <begin position="302"/>
        <end position="315"/>
    </location>
</feature>
<dbReference type="RefSeq" id="XP_019647719.1">
    <property type="nucleotide sequence ID" value="XM_019792160.1"/>
</dbReference>
<name>A0A6P5ANK5_BRABE</name>
<feature type="compositionally biased region" description="Basic and acidic residues" evidence="2">
    <location>
        <begin position="913"/>
        <end position="926"/>
    </location>
</feature>
<keyword evidence="4" id="KW-1185">Reference proteome</keyword>
<evidence type="ECO:0000256" key="2">
    <source>
        <dbReference type="SAM" id="MobiDB-lite"/>
    </source>
</evidence>
<feature type="region of interest" description="Disordered" evidence="2">
    <location>
        <begin position="160"/>
        <end position="182"/>
    </location>
</feature>
<dbReference type="PROSITE" id="PS50245">
    <property type="entry name" value="CAP_GLY_2"/>
    <property type="match status" value="1"/>
</dbReference>
<feature type="region of interest" description="Disordered" evidence="2">
    <location>
        <begin position="653"/>
        <end position="680"/>
    </location>
</feature>
<dbReference type="Proteomes" id="UP000515135">
    <property type="component" value="Unplaced"/>
</dbReference>
<feature type="compositionally biased region" description="Basic and acidic residues" evidence="2">
    <location>
        <begin position="763"/>
        <end position="776"/>
    </location>
</feature>
<dbReference type="Pfam" id="PF01302">
    <property type="entry name" value="CAP_GLY"/>
    <property type="match status" value="1"/>
</dbReference>
<dbReference type="InterPro" id="IPR000938">
    <property type="entry name" value="CAP-Gly_domain"/>
</dbReference>
<reference evidence="5" key="1">
    <citation type="submission" date="2025-08" db="UniProtKB">
        <authorList>
            <consortium name="RefSeq"/>
        </authorList>
    </citation>
    <scope>IDENTIFICATION</scope>
    <source>
        <tissue evidence="5">Gonad</tissue>
    </source>
</reference>
<feature type="region of interest" description="Disordered" evidence="2">
    <location>
        <begin position="368"/>
        <end position="417"/>
    </location>
</feature>
<feature type="region of interest" description="Disordered" evidence="2">
    <location>
        <begin position="200"/>
        <end position="352"/>
    </location>
</feature>
<dbReference type="KEGG" id="bbel:109488018"/>
<dbReference type="SUPFAM" id="SSF74924">
    <property type="entry name" value="Cap-Gly domain"/>
    <property type="match status" value="1"/>
</dbReference>
<dbReference type="OrthoDB" id="2130750at2759"/>
<proteinExistence type="predicted"/>
<evidence type="ECO:0000313" key="4">
    <source>
        <dbReference type="Proteomes" id="UP000515135"/>
    </source>
</evidence>
<feature type="compositionally biased region" description="Low complexity" evidence="2">
    <location>
        <begin position="929"/>
        <end position="940"/>
    </location>
</feature>
<dbReference type="SMART" id="SM01052">
    <property type="entry name" value="CAP_GLY"/>
    <property type="match status" value="1"/>
</dbReference>
<feature type="domain" description="CAP-Gly" evidence="3">
    <location>
        <begin position="1034"/>
        <end position="1076"/>
    </location>
</feature>
<dbReference type="PANTHER" id="PTHR24150:SF8">
    <property type="entry name" value="ANKYRIN REPEAT AND MYND DOMAIN-CONTAINING PROTEIN 2"/>
    <property type="match status" value="1"/>
</dbReference>
<sequence>MHCPICGCRVESEERLHEHYLSNCPGNTGDEMEKAGVAVRFLWNRTVTTLATEVFLLSDFSKDPMPLQWNIPDDVFESELVTVPLGPHQCQLVVGEDVHPVRKFAVEEATREVPLEILSDIAKDADRDSVDTDSLDRYSGQSSTKDTRHSVRFTDTFIRDQPGAVGGVSRPTANGKPPPWSVKGRALIQEKLAASKAGLSAMDGGRSYGQDGRSSTASIVDRYSRPASGNLNGYAGLNGINTNGDRLSGSRGSTPPASVTSEQELSQYFDQGRDGGYRGAGRGADDAHHSRHSRSSSARSSVRQSPVTLPSSSEQVRPRDYGKRSSSVPTVQDVDRFTSDKSRSYTPDTFSRLANSSTAQPIALSPLVTSRTAPVTSTVSRSSSHRSTPLSTHSSRLTNGGVENGHRQNGGGDPSGRLQQLEEELAMTKSQLTDRDRDYTHLSEQLQQEQDVRLGLEQELDQIKRDQHTSASMEIVELERKYSDILREKENLATEVFTLRRALDEAQSAARHPGESSFTEYDPNNPTVLLKKIEDLESQMRDLQEANECAVGELSRAEQEVEKVKEENESLRTVNDLSIGDLREENQNLKEQIVLLTKQQQQHSHNIFNTSDLGLDEEVKQLRQTCRQLREKNHELNEENLRLRDELRDIRRKRERAQSERSSYRLGDSWGSGAGDKSELQEKMERYKQERQTARDEVNALNAELTKVRAQLSVYTANTPRILDQSVGISSPKIHSTPTNVLPSRFDPSPLIGSKLNGSVGVEDQHHGRRSFERKTPPSAYNGWDAKDALDGSPQSDASDSTTLLLAPWRPHEGFGATDDAESLIGTDTGLGSTKESSAFSSHPYPDADGYSSTDVESHSYPAPFRDVHTMGSSKGRRRSNSISSSSDISSFDTDTDKDYGRYSSKARHRRSGSGERSPRSRKDYLGKSSSLQSLPTMSSDTEGLLAEPPTGRRSKRTSPRGPSPPGFRSVSPKAIATQHNRDYHTISSSTPNLSVPSRPPFVPRTPADVQLGYKCKFSRPGGKISKGSVLYVGHLPGRSEAYLGVELDSEDGKHDGVYNGQRFFVCKPNKGVFVSFNKVIMVWG</sequence>
<dbReference type="InterPro" id="IPR036859">
    <property type="entry name" value="CAP-Gly_dom_sf"/>
</dbReference>
<feature type="compositionally biased region" description="Low complexity" evidence="2">
    <location>
        <begin position="881"/>
        <end position="893"/>
    </location>
</feature>
<keyword evidence="1" id="KW-0175">Coiled coil</keyword>
<evidence type="ECO:0000259" key="3">
    <source>
        <dbReference type="PROSITE" id="PS50245"/>
    </source>
</evidence>
<dbReference type="GeneID" id="109488018"/>
<feature type="compositionally biased region" description="Polar residues" evidence="2">
    <location>
        <begin position="239"/>
        <end position="269"/>
    </location>
</feature>
<feature type="compositionally biased region" description="Low complexity" evidence="2">
    <location>
        <begin position="369"/>
        <end position="398"/>
    </location>
</feature>
<dbReference type="InterPro" id="IPR052452">
    <property type="entry name" value="Ankyrin-MYND_dom_contain_2"/>
</dbReference>
<feature type="compositionally biased region" description="Polar residues" evidence="2">
    <location>
        <begin position="793"/>
        <end position="804"/>
    </location>
</feature>
<protein>
    <submittedName>
        <fullName evidence="5">Uncharacterized protein LOC109488018</fullName>
    </submittedName>
</protein>